<dbReference type="PANTHER" id="PTHR30408">
    <property type="entry name" value="TYPE-1 RESTRICTION ENZYME ECOKI SPECIFICITY PROTEIN"/>
    <property type="match status" value="1"/>
</dbReference>
<keyword evidence="5" id="KW-0540">Nuclease</keyword>
<dbReference type="GO" id="GO:0016787">
    <property type="term" value="F:hydrolase activity"/>
    <property type="evidence" value="ECO:0007669"/>
    <property type="project" value="UniProtKB-KW"/>
</dbReference>
<dbReference type="CDD" id="cd17275">
    <property type="entry name" value="RMtype1_S_MjaORF132P-TRD1-CR1_like"/>
    <property type="match status" value="1"/>
</dbReference>
<evidence type="ECO:0000256" key="1">
    <source>
        <dbReference type="ARBA" id="ARBA00010923"/>
    </source>
</evidence>
<proteinExistence type="inferred from homology"/>
<dbReference type="Pfam" id="PF01420">
    <property type="entry name" value="Methylase_S"/>
    <property type="match status" value="2"/>
</dbReference>
<keyword evidence="5" id="KW-0255">Endonuclease</keyword>
<dbReference type="GO" id="GO:0004519">
    <property type="term" value="F:endonuclease activity"/>
    <property type="evidence" value="ECO:0007669"/>
    <property type="project" value="UniProtKB-KW"/>
</dbReference>
<accession>A0ABU5PUD8</accession>
<protein>
    <submittedName>
        <fullName evidence="5">Restriction endonuclease subunit S</fullName>
        <ecNumber evidence="5">3.1.21.-</ecNumber>
    </submittedName>
</protein>
<dbReference type="EC" id="3.1.21.-" evidence="5"/>
<dbReference type="EMBL" id="JAYFSO010000004">
    <property type="protein sequence ID" value="MEA5123216.1"/>
    <property type="molecule type" value="Genomic_DNA"/>
</dbReference>
<reference evidence="5 6" key="1">
    <citation type="submission" date="2023-12" db="EMBL/GenBank/DDBJ databases">
        <title>Genome sequencing of Xanthomonas floridensis.</title>
        <authorList>
            <person name="Greer S."/>
            <person name="Harrison J."/>
            <person name="Grant M."/>
            <person name="Vicente J."/>
            <person name="Studholme D."/>
        </authorList>
    </citation>
    <scope>NUCLEOTIDE SEQUENCE [LARGE SCALE GENOMIC DNA]</scope>
    <source>
        <strain evidence="5 6">WHRI 8848</strain>
    </source>
</reference>
<keyword evidence="3" id="KW-0238">DNA-binding</keyword>
<dbReference type="InterPro" id="IPR044946">
    <property type="entry name" value="Restrct_endonuc_typeI_TRD_sf"/>
</dbReference>
<dbReference type="SUPFAM" id="SSF116734">
    <property type="entry name" value="DNA methylase specificity domain"/>
    <property type="match status" value="2"/>
</dbReference>
<keyword evidence="2" id="KW-0680">Restriction system</keyword>
<evidence type="ECO:0000313" key="5">
    <source>
        <dbReference type="EMBL" id="MEA5123216.1"/>
    </source>
</evidence>
<dbReference type="InterPro" id="IPR052021">
    <property type="entry name" value="Type-I_RS_S_subunit"/>
</dbReference>
<dbReference type="PANTHER" id="PTHR30408:SF12">
    <property type="entry name" value="TYPE I RESTRICTION ENZYME MJAVIII SPECIFICITY SUBUNIT"/>
    <property type="match status" value="1"/>
</dbReference>
<evidence type="ECO:0000256" key="3">
    <source>
        <dbReference type="ARBA" id="ARBA00023125"/>
    </source>
</evidence>
<sequence>MEVKPGYKQTDVGVIPEDWEVKPLSIVLAKVRLGGNYSNQSAETQFPLMKMGNLARGSFDTSKIEYIAPNIQPEDVHRLSFGDVIFNTRNTLELVGKVAMWRDELPVAYYNSNLMKLEFNAAEICSNEYGNSALNTNRSVAKLRALATGTTSVAAIYTRDLLKMNFIVPPLPEQRAIANVLSDVGALLDGLDRLIAKKRAIKQAAMQQLLTGNTRLPGFTGKWEVKRLGSLAEMGSGGTPLSSVPAYYGGDIPWVSISDMTKEGGVISSTERNLTALGLANSAAQIFPVNTVLYAMYASLGECSIAGISVCTSQAILGIVVKSDLDFLFLYHYLTSLKSFIKNLGQQGTQSNLNKGMVQDFRINVPAIAEQTAIAEVLSDMDAEIAALETRRIKARALKQAMMQELLTGRTRLV</sequence>
<gene>
    <name evidence="5" type="ORF">VB146_04905</name>
</gene>
<dbReference type="Proteomes" id="UP001303614">
    <property type="component" value="Unassembled WGS sequence"/>
</dbReference>
<comment type="similarity">
    <text evidence="1">Belongs to the type-I restriction system S methylase family.</text>
</comment>
<name>A0ABU5PUD8_9XANT</name>
<dbReference type="RefSeq" id="WP_082861994.1">
    <property type="nucleotide sequence ID" value="NZ_JAYFSN010000003.1"/>
</dbReference>
<dbReference type="Gene3D" id="1.10.287.1120">
    <property type="entry name" value="Bipartite methylase S protein"/>
    <property type="match status" value="2"/>
</dbReference>
<evidence type="ECO:0000256" key="2">
    <source>
        <dbReference type="ARBA" id="ARBA00022747"/>
    </source>
</evidence>
<evidence type="ECO:0000259" key="4">
    <source>
        <dbReference type="Pfam" id="PF01420"/>
    </source>
</evidence>
<dbReference type="CDD" id="cd17525">
    <property type="entry name" value="RMtype1_S_Eco15ORF14057P-TRD1-CR1_like"/>
    <property type="match status" value="1"/>
</dbReference>
<comment type="caution">
    <text evidence="5">The sequence shown here is derived from an EMBL/GenBank/DDBJ whole genome shotgun (WGS) entry which is preliminary data.</text>
</comment>
<dbReference type="Gene3D" id="3.90.220.20">
    <property type="entry name" value="DNA methylase specificity domains"/>
    <property type="match status" value="2"/>
</dbReference>
<evidence type="ECO:0000313" key="6">
    <source>
        <dbReference type="Proteomes" id="UP001303614"/>
    </source>
</evidence>
<keyword evidence="5" id="KW-0378">Hydrolase</keyword>
<keyword evidence="6" id="KW-1185">Reference proteome</keyword>
<feature type="domain" description="Type I restriction modification DNA specificity" evidence="4">
    <location>
        <begin position="222"/>
        <end position="393"/>
    </location>
</feature>
<dbReference type="InterPro" id="IPR000055">
    <property type="entry name" value="Restrct_endonuc_typeI_TRD"/>
</dbReference>
<organism evidence="5 6">
    <name type="scientific">Xanthomonas floridensis</name>
    <dbReference type="NCBI Taxonomy" id="1843580"/>
    <lineage>
        <taxon>Bacteria</taxon>
        <taxon>Pseudomonadati</taxon>
        <taxon>Pseudomonadota</taxon>
        <taxon>Gammaproteobacteria</taxon>
        <taxon>Lysobacterales</taxon>
        <taxon>Lysobacteraceae</taxon>
        <taxon>Xanthomonas</taxon>
    </lineage>
</organism>
<feature type="domain" description="Type I restriction modification DNA specificity" evidence="4">
    <location>
        <begin position="82"/>
        <end position="186"/>
    </location>
</feature>